<evidence type="ECO:0000256" key="2">
    <source>
        <dbReference type="PROSITE-ProRule" id="PRU00169"/>
    </source>
</evidence>
<dbReference type="InterPro" id="IPR011006">
    <property type="entry name" value="CheY-like_superfamily"/>
</dbReference>
<accession>Q9AQ00</accession>
<dbReference type="EMBL" id="AF222754">
    <property type="protein sequence ID" value="AAK00180.1"/>
    <property type="molecule type" value="Genomic_DNA"/>
</dbReference>
<dbReference type="Pfam" id="PF00072">
    <property type="entry name" value="Response_reg"/>
    <property type="match status" value="1"/>
</dbReference>
<organism evidence="4">
    <name type="scientific">Bradyrhizobium sp. (strain WM9)</name>
    <dbReference type="NCBI Taxonomy" id="133505"/>
    <lineage>
        <taxon>Bacteria</taxon>
        <taxon>Pseudomonadati</taxon>
        <taxon>Pseudomonadota</taxon>
        <taxon>Alphaproteobacteria</taxon>
        <taxon>Hyphomicrobiales</taxon>
        <taxon>Nitrobacteraceae</taxon>
        <taxon>Bradyrhizobium</taxon>
    </lineage>
</organism>
<feature type="domain" description="Response regulatory" evidence="3">
    <location>
        <begin position="20"/>
        <end position="134"/>
    </location>
</feature>
<proteinExistence type="predicted"/>
<name>Q9AQ00_BRASW</name>
<protein>
    <submittedName>
        <fullName evidence="4">Hypothetical 15.6 kDa protein</fullName>
    </submittedName>
</protein>
<dbReference type="SUPFAM" id="SSF52172">
    <property type="entry name" value="CheY-like"/>
    <property type="match status" value="1"/>
</dbReference>
<dbReference type="GO" id="GO:0000160">
    <property type="term" value="P:phosphorelay signal transduction system"/>
    <property type="evidence" value="ECO:0007669"/>
    <property type="project" value="InterPro"/>
</dbReference>
<dbReference type="PANTHER" id="PTHR44591:SF25">
    <property type="entry name" value="CHEMOTAXIS TWO-COMPONENT RESPONSE REGULATOR"/>
    <property type="match status" value="1"/>
</dbReference>
<feature type="modified residue" description="4-aspartylphosphate" evidence="2">
    <location>
        <position position="69"/>
    </location>
</feature>
<dbReference type="AlphaFoldDB" id="Q9AQ00"/>
<dbReference type="InterPro" id="IPR050595">
    <property type="entry name" value="Bact_response_regulator"/>
</dbReference>
<dbReference type="PANTHER" id="PTHR44591">
    <property type="entry name" value="STRESS RESPONSE REGULATOR PROTEIN 1"/>
    <property type="match status" value="1"/>
</dbReference>
<dbReference type="Gene3D" id="3.40.50.2300">
    <property type="match status" value="1"/>
</dbReference>
<evidence type="ECO:0000256" key="1">
    <source>
        <dbReference type="ARBA" id="ARBA00022553"/>
    </source>
</evidence>
<keyword evidence="1 2" id="KW-0597">Phosphoprotein</keyword>
<sequence>MLRPTAFTQLEWVVLSRYSTVSVVDDDPSIRAALNNLLKSQGHVVHTFASAEDFLRSSQLNDTSCVLADVQMPTMSGFELLEQMRAQGHAAPFILITAFADDRTRARALSAGVTGFFAKPFVNLELIACLDAALREHRGGTDA</sequence>
<dbReference type="SMART" id="SM00448">
    <property type="entry name" value="REC"/>
    <property type="match status" value="1"/>
</dbReference>
<dbReference type="InterPro" id="IPR001789">
    <property type="entry name" value="Sig_transdc_resp-reg_receiver"/>
</dbReference>
<dbReference type="PROSITE" id="PS50110">
    <property type="entry name" value="RESPONSE_REGULATORY"/>
    <property type="match status" value="1"/>
</dbReference>
<reference evidence="4" key="1">
    <citation type="submission" date="2000-01" db="EMBL/GenBank/DDBJ databases">
        <title>Molecular characterization of nodulation functions, SSU rRNA and dnaK genes in the lupin Bradyrhizobium reveals distinct phylogenetic pathways of the symbiotic and housekeeping loci in the Bradyrhizobium genus.</title>
        <authorList>
            <person name="Stepkowski T."/>
            <person name="Swiderska A."/>
            <person name="Miedzinska K."/>
            <person name="Czaplinska M."/>
            <person name="Biesiadka J."/>
            <person name="Swiderski M."/>
            <person name="Legocki A."/>
        </authorList>
    </citation>
    <scope>NUCLEOTIDE SEQUENCE</scope>
    <source>
        <strain evidence="4">WM9</strain>
    </source>
</reference>
<evidence type="ECO:0000313" key="4">
    <source>
        <dbReference type="EMBL" id="AAK00180.1"/>
    </source>
</evidence>
<evidence type="ECO:0000259" key="3">
    <source>
        <dbReference type="PROSITE" id="PS50110"/>
    </source>
</evidence>